<dbReference type="PANTHER" id="PTHR47219">
    <property type="entry name" value="RAB GTPASE-ACTIVATING PROTEIN 1-LIKE"/>
    <property type="match status" value="1"/>
</dbReference>
<protein>
    <recommendedName>
        <fullName evidence="3">Rab-GAP TBC domain-containing protein</fullName>
    </recommendedName>
</protein>
<dbReference type="EMBL" id="JAACJP010000015">
    <property type="protein sequence ID" value="KAF5379653.1"/>
    <property type="molecule type" value="Genomic_DNA"/>
</dbReference>
<dbReference type="GO" id="GO:0031267">
    <property type="term" value="F:small GTPase binding"/>
    <property type="evidence" value="ECO:0007669"/>
    <property type="project" value="TreeGrafter"/>
</dbReference>
<dbReference type="InterPro" id="IPR000195">
    <property type="entry name" value="Rab-GAP-TBC_dom"/>
</dbReference>
<organism evidence="4 5">
    <name type="scientific">Tricholomella constricta</name>
    <dbReference type="NCBI Taxonomy" id="117010"/>
    <lineage>
        <taxon>Eukaryota</taxon>
        <taxon>Fungi</taxon>
        <taxon>Dikarya</taxon>
        <taxon>Basidiomycota</taxon>
        <taxon>Agaricomycotina</taxon>
        <taxon>Agaricomycetes</taxon>
        <taxon>Agaricomycetidae</taxon>
        <taxon>Agaricales</taxon>
        <taxon>Tricholomatineae</taxon>
        <taxon>Lyophyllaceae</taxon>
        <taxon>Tricholomella</taxon>
    </lineage>
</organism>
<dbReference type="Proteomes" id="UP000565441">
    <property type="component" value="Unassembled WGS sequence"/>
</dbReference>
<dbReference type="GO" id="GO:0005096">
    <property type="term" value="F:GTPase activator activity"/>
    <property type="evidence" value="ECO:0007669"/>
    <property type="project" value="TreeGrafter"/>
</dbReference>
<keyword evidence="1" id="KW-0175">Coiled coil</keyword>
<dbReference type="SMART" id="SM00164">
    <property type="entry name" value="TBC"/>
    <property type="match status" value="1"/>
</dbReference>
<dbReference type="PANTHER" id="PTHR47219:SF20">
    <property type="entry name" value="TBC1 DOMAIN FAMILY MEMBER 2B"/>
    <property type="match status" value="1"/>
</dbReference>
<dbReference type="InterPro" id="IPR035969">
    <property type="entry name" value="Rab-GAP_TBC_sf"/>
</dbReference>
<reference evidence="4 5" key="1">
    <citation type="journal article" date="2020" name="ISME J.">
        <title>Uncovering the hidden diversity of litter-decomposition mechanisms in mushroom-forming fungi.</title>
        <authorList>
            <person name="Floudas D."/>
            <person name="Bentzer J."/>
            <person name="Ahren D."/>
            <person name="Johansson T."/>
            <person name="Persson P."/>
            <person name="Tunlid A."/>
        </authorList>
    </citation>
    <scope>NUCLEOTIDE SEQUENCE [LARGE SCALE GENOMIC DNA]</scope>
    <source>
        <strain evidence="4 5">CBS 661.87</strain>
    </source>
</reference>
<sequence>MAASHIKTPVHSHPLSPGDDTPSRSRRSRGNHDSDPQRPTSNYFTLRAQLEAESSNGSNWDGSVRGYGKGDKDRTVGAKSAGRKGSSTSLSGMWDRPTSAAPLFVVGSSRDSTAPPSRVSGARNPDVIVTSESDTETYGPAVTTQVLITKWHEYSDDAIQSAISNIGASESPADVSTHPYHTALRVLSSALHNLSRVRVELEENRKILQEKEIYRRERADALMKELQPLEQDVARRVIQSIFTDADETRHQVRRQQSFVSLAESLSEALEDDVALSHNIPEPSILTTMPEEPESTAEPTSLPTQSTTSLASDDRATPTVPVSTKADIPETAETRNDPTLVPHRPRQERPSLWMGSWWGTRAKPRSRSSQPSSDLEANSDPPLPPEDMSSSVIPPPPHRAVRRSAKSVFGNLGISLLNPVPPKRRSTVVDNTVVVTTTTTATSSDAESIRSTRTTPPTLSVVASAISSPMQPTFGPTLAAPHLTTTIDPSEMLQTSSSTLATSNNDDSSAIAQGSSLRAIANATRVMTTEAASILADQGRYTSPLIAQLAFDLIRNARDESVIFRERPKDRRDPKSDMSSTVNDAQDRLGPTPILSPLNGVDATMTLSRALSSQMDGLRKSKSRTASVRQAATPFASPIFGSFIQQQRKPSNAADKTPGDSSAPKVRQGGASAATPPMGSNTIRKPASVPLESIIPAMAKPPTQYLSRTYTPLTSREFRFSIPLPQNATRFTVYHDDKSQRPLTDRYGFMYDVSQYDVLLLIRAKECGNTAPACLTGVKIADREENNNWPDEDDDDDDKDAIDIVKESCPCEGEWGYVSPQSTAADSASADTQSVSIKSRSSSKSRKRSSTITSAIASSGVTSTTSILSVTSDTPRHACANTVRKLLDQLTEIHDQRQKVQRREWDVFVKQRSSKGRALKQPYAQQPPASSFSPASGAAAILGLGTACEEDELSHSEGLIGFAQLGLSANRDERREFDRLVKSGIPLVYRSKVWLECSGGLEMREPGLFQDLLAELEGPGSVLGEIEKDVGRTMPLNMFFGGDGAGVEKLRRVLIAYSRRNPAVGYCQGMNLITSTLLLVHADEEEAFWTLSAIVERILPEDFFSPSLLPSRACPLVLLDYVQEFVPKLHAHLTELGVDLAAICFSWFLSLFTDCLPVETLFRVWDVFLVDGLDVLFRVALGILRSNEQELLQCESIPAVYVALENLPTRMWEADKLIQVGALFIAGGRSARIDGACGSRQ</sequence>
<feature type="region of interest" description="Disordered" evidence="2">
    <location>
        <begin position="1"/>
        <end position="95"/>
    </location>
</feature>
<dbReference type="AlphaFoldDB" id="A0A8H5HAC3"/>
<feature type="region of interest" description="Disordered" evidence="2">
    <location>
        <begin position="821"/>
        <end position="852"/>
    </location>
</feature>
<dbReference type="SUPFAM" id="SSF47923">
    <property type="entry name" value="Ypt/Rab-GAP domain of gyp1p"/>
    <property type="match status" value="2"/>
</dbReference>
<proteinExistence type="predicted"/>
<feature type="compositionally biased region" description="Polar residues" evidence="2">
    <location>
        <begin position="366"/>
        <end position="375"/>
    </location>
</feature>
<dbReference type="InterPro" id="IPR050302">
    <property type="entry name" value="Rab_GAP_TBC_domain"/>
</dbReference>
<dbReference type="PROSITE" id="PS50086">
    <property type="entry name" value="TBC_RABGAP"/>
    <property type="match status" value="1"/>
</dbReference>
<gene>
    <name evidence="4" type="ORF">D9615_005777</name>
</gene>
<keyword evidence="5" id="KW-1185">Reference proteome</keyword>
<dbReference type="OrthoDB" id="294251at2759"/>
<feature type="region of interest" description="Disordered" evidence="2">
    <location>
        <begin position="564"/>
        <end position="599"/>
    </location>
</feature>
<dbReference type="Gene3D" id="1.10.472.80">
    <property type="entry name" value="Ypt/Rab-GAP domain of gyp1p, domain 3"/>
    <property type="match status" value="1"/>
</dbReference>
<feature type="compositionally biased region" description="Low complexity" evidence="2">
    <location>
        <begin position="821"/>
        <end position="839"/>
    </location>
</feature>
<evidence type="ECO:0000256" key="2">
    <source>
        <dbReference type="SAM" id="MobiDB-lite"/>
    </source>
</evidence>
<evidence type="ECO:0000259" key="3">
    <source>
        <dbReference type="PROSITE" id="PS50086"/>
    </source>
</evidence>
<dbReference type="Pfam" id="PF00566">
    <property type="entry name" value="RabGAP-TBC"/>
    <property type="match status" value="1"/>
</dbReference>
<feature type="compositionally biased region" description="Polar residues" evidence="2">
    <location>
        <begin position="52"/>
        <end position="61"/>
    </location>
</feature>
<feature type="coiled-coil region" evidence="1">
    <location>
        <begin position="184"/>
        <end position="211"/>
    </location>
</feature>
<evidence type="ECO:0000313" key="4">
    <source>
        <dbReference type="EMBL" id="KAF5379653.1"/>
    </source>
</evidence>
<feature type="region of interest" description="Disordered" evidence="2">
    <location>
        <begin position="638"/>
        <end position="684"/>
    </location>
</feature>
<feature type="domain" description="Rab-GAP TBC" evidence="3">
    <location>
        <begin position="983"/>
        <end position="1171"/>
    </location>
</feature>
<dbReference type="FunFam" id="1.10.8.270:FF:000026">
    <property type="entry name" value="TBC (Tre-2/Bub2/Cdc16) domain family"/>
    <property type="match status" value="1"/>
</dbReference>
<evidence type="ECO:0000256" key="1">
    <source>
        <dbReference type="SAM" id="Coils"/>
    </source>
</evidence>
<evidence type="ECO:0000313" key="5">
    <source>
        <dbReference type="Proteomes" id="UP000565441"/>
    </source>
</evidence>
<feature type="compositionally biased region" description="Low complexity" evidence="2">
    <location>
        <begin position="295"/>
        <end position="310"/>
    </location>
</feature>
<name>A0A8H5HAC3_9AGAR</name>
<comment type="caution">
    <text evidence="4">The sequence shown here is derived from an EMBL/GenBank/DDBJ whole genome shotgun (WGS) entry which is preliminary data.</text>
</comment>
<feature type="region of interest" description="Disordered" evidence="2">
    <location>
        <begin position="281"/>
        <end position="399"/>
    </location>
</feature>
<feature type="compositionally biased region" description="Basic and acidic residues" evidence="2">
    <location>
        <begin position="564"/>
        <end position="575"/>
    </location>
</feature>
<dbReference type="Gene3D" id="1.10.8.270">
    <property type="entry name" value="putative rabgap domain of human tbc1 domain family member 14 like domains"/>
    <property type="match status" value="1"/>
</dbReference>
<accession>A0A8H5HAC3</accession>